<keyword evidence="7 8" id="KW-0472">Membrane</keyword>
<comment type="caution">
    <text evidence="9">The sequence shown here is derived from an EMBL/GenBank/DDBJ whole genome shotgun (WGS) entry which is preliminary data.</text>
</comment>
<evidence type="ECO:0000256" key="2">
    <source>
        <dbReference type="ARBA" id="ARBA00006939"/>
    </source>
</evidence>
<keyword evidence="6 8" id="KW-1133">Transmembrane helix</keyword>
<evidence type="ECO:0000256" key="4">
    <source>
        <dbReference type="ARBA" id="ARBA00022692"/>
    </source>
</evidence>
<protein>
    <submittedName>
        <fullName evidence="9">ZIP family metal transporter</fullName>
    </submittedName>
</protein>
<comment type="subcellular location">
    <subcellularLocation>
        <location evidence="1">Cell membrane</location>
        <topology evidence="1">Multi-pass membrane protein</topology>
    </subcellularLocation>
</comment>
<evidence type="ECO:0000256" key="7">
    <source>
        <dbReference type="ARBA" id="ARBA00023136"/>
    </source>
</evidence>
<keyword evidence="3" id="KW-1003">Cell membrane</keyword>
<evidence type="ECO:0000256" key="5">
    <source>
        <dbReference type="ARBA" id="ARBA00022833"/>
    </source>
</evidence>
<gene>
    <name evidence="9" type="ORF">IAC57_02530</name>
</gene>
<dbReference type="AlphaFoldDB" id="A0A9D1SG70"/>
<evidence type="ECO:0000256" key="6">
    <source>
        <dbReference type="ARBA" id="ARBA00022989"/>
    </source>
</evidence>
<evidence type="ECO:0000313" key="9">
    <source>
        <dbReference type="EMBL" id="HIU58956.1"/>
    </source>
</evidence>
<accession>A0A9D1SG70</accession>
<organism evidence="9 10">
    <name type="scientific">Candidatus Scatosoma pullistercoris</name>
    <dbReference type="NCBI Taxonomy" id="2840934"/>
    <lineage>
        <taxon>Bacteria</taxon>
        <taxon>Bacillati</taxon>
        <taxon>Bacillota</taxon>
        <taxon>Clostridia</taxon>
        <taxon>Candidatus Scatosoma</taxon>
    </lineage>
</organism>
<dbReference type="PANTHER" id="PTHR11040:SF211">
    <property type="entry name" value="ZINC TRANSPORTER ZIP11"/>
    <property type="match status" value="1"/>
</dbReference>
<feature type="transmembrane region" description="Helical" evidence="8">
    <location>
        <begin position="40"/>
        <end position="62"/>
    </location>
</feature>
<evidence type="ECO:0000256" key="8">
    <source>
        <dbReference type="SAM" id="Phobius"/>
    </source>
</evidence>
<evidence type="ECO:0000256" key="1">
    <source>
        <dbReference type="ARBA" id="ARBA00004651"/>
    </source>
</evidence>
<feature type="transmembrane region" description="Helical" evidence="8">
    <location>
        <begin position="203"/>
        <end position="221"/>
    </location>
</feature>
<evidence type="ECO:0000256" key="3">
    <source>
        <dbReference type="ARBA" id="ARBA00022475"/>
    </source>
</evidence>
<reference evidence="9" key="1">
    <citation type="submission" date="2020-10" db="EMBL/GenBank/DDBJ databases">
        <authorList>
            <person name="Gilroy R."/>
        </authorList>
    </citation>
    <scope>NUCLEOTIDE SEQUENCE</scope>
    <source>
        <strain evidence="9">11687</strain>
    </source>
</reference>
<dbReference type="Proteomes" id="UP000824081">
    <property type="component" value="Unassembled WGS sequence"/>
</dbReference>
<feature type="transmembrane region" description="Helical" evidence="8">
    <location>
        <begin position="176"/>
        <end position="197"/>
    </location>
</feature>
<dbReference type="Pfam" id="PF02535">
    <property type="entry name" value="Zip"/>
    <property type="match status" value="1"/>
</dbReference>
<sequence>MNYLENLSPVLQALLASLFTWLMTTAGAFLIFFTDRPNRGFSVVAESSAAGIMLAASFFSLLNPAFDYPSSVPPAVAVTAGFCLGGGLVLLADRLLSRSERAAKSEDAGKLKSRLLYAAVTLHNVPEGLAVGVAFAGGGPLAAAMLAFGIGIQNLPEGLCVACPLRARGMSRKKSFLLSSLSGAVEIPSAVIGAVAATFVGSLMPWALSFAAGAMIAVSASELIPGSFTEHKSLAFVGLIAGFALMMFLDVALG</sequence>
<name>A0A9D1SG70_9FIRM</name>
<reference evidence="9" key="2">
    <citation type="journal article" date="2021" name="PeerJ">
        <title>Extensive microbial diversity within the chicken gut microbiome revealed by metagenomics and culture.</title>
        <authorList>
            <person name="Gilroy R."/>
            <person name="Ravi A."/>
            <person name="Getino M."/>
            <person name="Pursley I."/>
            <person name="Horton D.L."/>
            <person name="Alikhan N.F."/>
            <person name="Baker D."/>
            <person name="Gharbi K."/>
            <person name="Hall N."/>
            <person name="Watson M."/>
            <person name="Adriaenssens E.M."/>
            <person name="Foster-Nyarko E."/>
            <person name="Jarju S."/>
            <person name="Secka A."/>
            <person name="Antonio M."/>
            <person name="Oren A."/>
            <person name="Chaudhuri R.R."/>
            <person name="La Ragione R."/>
            <person name="Hildebrand F."/>
            <person name="Pallen M.J."/>
        </authorList>
    </citation>
    <scope>NUCLEOTIDE SEQUENCE</scope>
    <source>
        <strain evidence="9">11687</strain>
    </source>
</reference>
<proteinExistence type="inferred from homology"/>
<feature type="transmembrane region" description="Helical" evidence="8">
    <location>
        <begin position="74"/>
        <end position="92"/>
    </location>
</feature>
<comment type="similarity">
    <text evidence="2">Belongs to the ZIP transporter (TC 2.A.5) family.</text>
</comment>
<dbReference type="GO" id="GO:0005385">
    <property type="term" value="F:zinc ion transmembrane transporter activity"/>
    <property type="evidence" value="ECO:0007669"/>
    <property type="project" value="TreeGrafter"/>
</dbReference>
<dbReference type="PANTHER" id="PTHR11040">
    <property type="entry name" value="ZINC/IRON TRANSPORTER"/>
    <property type="match status" value="1"/>
</dbReference>
<dbReference type="InterPro" id="IPR003689">
    <property type="entry name" value="ZIP"/>
</dbReference>
<dbReference type="GO" id="GO:0005886">
    <property type="term" value="C:plasma membrane"/>
    <property type="evidence" value="ECO:0007669"/>
    <property type="project" value="UniProtKB-SubCell"/>
</dbReference>
<keyword evidence="4 8" id="KW-0812">Transmembrane</keyword>
<evidence type="ECO:0000313" key="10">
    <source>
        <dbReference type="Proteomes" id="UP000824081"/>
    </source>
</evidence>
<keyword evidence="5" id="KW-0862">Zinc</keyword>
<dbReference type="EMBL" id="DVMZ01000068">
    <property type="protein sequence ID" value="HIU58956.1"/>
    <property type="molecule type" value="Genomic_DNA"/>
</dbReference>
<feature type="transmembrane region" description="Helical" evidence="8">
    <location>
        <begin position="12"/>
        <end position="33"/>
    </location>
</feature>
<feature type="transmembrane region" description="Helical" evidence="8">
    <location>
        <begin position="233"/>
        <end position="253"/>
    </location>
</feature>